<sequence length="133" mass="15053">MNRKVLIIEDNKLDCLLHKKACTKVGLQEPVIFYNGLEALQYIKEEFTGATELLVLLDINMPVMNGWEFLDNLPAVRNKANTFIAIVSSSFSEADRAKAQQYELVQEYFVKPLSIGKLSQLVNQPFLNGFKVA</sequence>
<dbReference type="InterPro" id="IPR052893">
    <property type="entry name" value="TCS_response_regulator"/>
</dbReference>
<keyword evidence="1" id="KW-0597">Phosphoprotein</keyword>
<dbReference type="InterPro" id="IPR011006">
    <property type="entry name" value="CheY-like_superfamily"/>
</dbReference>
<gene>
    <name evidence="3" type="ORF">SAMN04487911_11094</name>
</gene>
<evidence type="ECO:0000313" key="3">
    <source>
        <dbReference type="EMBL" id="SHJ07060.1"/>
    </source>
</evidence>
<feature type="modified residue" description="4-aspartylphosphate" evidence="1">
    <location>
        <position position="58"/>
    </location>
</feature>
<feature type="domain" description="Response regulatory" evidence="2">
    <location>
        <begin position="4"/>
        <end position="126"/>
    </location>
</feature>
<keyword evidence="4" id="KW-1185">Reference proteome</keyword>
<dbReference type="EMBL" id="FQYX01000010">
    <property type="protein sequence ID" value="SHJ07060.1"/>
    <property type="molecule type" value="Genomic_DNA"/>
</dbReference>
<dbReference type="PROSITE" id="PS50110">
    <property type="entry name" value="RESPONSE_REGULATORY"/>
    <property type="match status" value="1"/>
</dbReference>
<name>A0A1M6GAT4_9FLAO</name>
<dbReference type="Pfam" id="PF00072">
    <property type="entry name" value="Response_reg"/>
    <property type="match status" value="1"/>
</dbReference>
<organism evidence="3 4">
    <name type="scientific">Arenibacter nanhaiticus</name>
    <dbReference type="NCBI Taxonomy" id="558155"/>
    <lineage>
        <taxon>Bacteria</taxon>
        <taxon>Pseudomonadati</taxon>
        <taxon>Bacteroidota</taxon>
        <taxon>Flavobacteriia</taxon>
        <taxon>Flavobacteriales</taxon>
        <taxon>Flavobacteriaceae</taxon>
        <taxon>Arenibacter</taxon>
    </lineage>
</organism>
<dbReference type="InterPro" id="IPR001789">
    <property type="entry name" value="Sig_transdc_resp-reg_receiver"/>
</dbReference>
<evidence type="ECO:0000256" key="1">
    <source>
        <dbReference type="PROSITE-ProRule" id="PRU00169"/>
    </source>
</evidence>
<evidence type="ECO:0000313" key="4">
    <source>
        <dbReference type="Proteomes" id="UP000184231"/>
    </source>
</evidence>
<accession>A0A1M6GAT4</accession>
<dbReference type="OrthoDB" id="673128at2"/>
<protein>
    <submittedName>
        <fullName evidence="3">Response regulator receiver domain-containing protein</fullName>
    </submittedName>
</protein>
<dbReference type="Gene3D" id="3.40.50.2300">
    <property type="match status" value="1"/>
</dbReference>
<dbReference type="Proteomes" id="UP000184231">
    <property type="component" value="Unassembled WGS sequence"/>
</dbReference>
<dbReference type="RefSeq" id="WP_072764295.1">
    <property type="nucleotide sequence ID" value="NZ_FQYX01000010.1"/>
</dbReference>
<reference evidence="3 4" key="1">
    <citation type="submission" date="2016-11" db="EMBL/GenBank/DDBJ databases">
        <authorList>
            <person name="Jaros S."/>
            <person name="Januszkiewicz K."/>
            <person name="Wedrychowicz H."/>
        </authorList>
    </citation>
    <scope>NUCLEOTIDE SEQUENCE [LARGE SCALE GENOMIC DNA]</scope>
    <source>
        <strain evidence="3 4">CGMCC 1.8863</strain>
    </source>
</reference>
<dbReference type="SUPFAM" id="SSF52172">
    <property type="entry name" value="CheY-like"/>
    <property type="match status" value="1"/>
</dbReference>
<evidence type="ECO:0000259" key="2">
    <source>
        <dbReference type="PROSITE" id="PS50110"/>
    </source>
</evidence>
<dbReference type="GO" id="GO:0000160">
    <property type="term" value="P:phosphorelay signal transduction system"/>
    <property type="evidence" value="ECO:0007669"/>
    <property type="project" value="InterPro"/>
</dbReference>
<dbReference type="PANTHER" id="PTHR44520:SF2">
    <property type="entry name" value="RESPONSE REGULATOR RCP1"/>
    <property type="match status" value="1"/>
</dbReference>
<dbReference type="AlphaFoldDB" id="A0A1M6GAT4"/>
<dbReference type="SMART" id="SM00448">
    <property type="entry name" value="REC"/>
    <property type="match status" value="1"/>
</dbReference>
<dbReference type="PANTHER" id="PTHR44520">
    <property type="entry name" value="RESPONSE REGULATOR RCP1-RELATED"/>
    <property type="match status" value="1"/>
</dbReference>
<dbReference type="STRING" id="558155.SAMN04487911_11094"/>
<proteinExistence type="predicted"/>